<evidence type="ECO:0000259" key="8">
    <source>
        <dbReference type="Pfam" id="PF02657"/>
    </source>
</evidence>
<keyword evidence="4" id="KW-0808">Transferase</keyword>
<dbReference type="RefSeq" id="WP_316026794.1">
    <property type="nucleotide sequence ID" value="NZ_JAWDIO010000002.1"/>
</dbReference>
<organism evidence="9 10">
    <name type="scientific">Paraglaciecola aquimarina</name>
    <dbReference type="NCBI Taxonomy" id="1235557"/>
    <lineage>
        <taxon>Bacteria</taxon>
        <taxon>Pseudomonadati</taxon>
        <taxon>Pseudomonadota</taxon>
        <taxon>Gammaproteobacteria</taxon>
        <taxon>Alteromonadales</taxon>
        <taxon>Alteromonadaceae</taxon>
        <taxon>Paraglaciecola</taxon>
    </lineage>
</organism>
<keyword evidence="10" id="KW-1185">Reference proteome</keyword>
<dbReference type="CDD" id="cd06453">
    <property type="entry name" value="SufS_like"/>
    <property type="match status" value="1"/>
</dbReference>
<evidence type="ECO:0000256" key="6">
    <source>
        <dbReference type="ARBA" id="ARBA00050776"/>
    </source>
</evidence>
<comment type="catalytic activity">
    <reaction evidence="6">
        <text>(sulfur carrier)-H + L-cysteine = (sulfur carrier)-SH + L-alanine</text>
        <dbReference type="Rhea" id="RHEA:43892"/>
        <dbReference type="Rhea" id="RHEA-COMP:14737"/>
        <dbReference type="Rhea" id="RHEA-COMP:14739"/>
        <dbReference type="ChEBI" id="CHEBI:29917"/>
        <dbReference type="ChEBI" id="CHEBI:35235"/>
        <dbReference type="ChEBI" id="CHEBI:57972"/>
        <dbReference type="ChEBI" id="CHEBI:64428"/>
        <dbReference type="EC" id="2.8.1.7"/>
    </reaction>
</comment>
<evidence type="ECO:0000259" key="7">
    <source>
        <dbReference type="Pfam" id="PF00266"/>
    </source>
</evidence>
<evidence type="ECO:0000313" key="9">
    <source>
        <dbReference type="EMBL" id="MDU0355247.1"/>
    </source>
</evidence>
<evidence type="ECO:0000256" key="4">
    <source>
        <dbReference type="ARBA" id="ARBA00022679"/>
    </source>
</evidence>
<accession>A0ABU3SZ53</accession>
<evidence type="ECO:0000256" key="5">
    <source>
        <dbReference type="ARBA" id="ARBA00022898"/>
    </source>
</evidence>
<dbReference type="SUPFAM" id="SSF82649">
    <property type="entry name" value="SufE/NifU"/>
    <property type="match status" value="1"/>
</dbReference>
<dbReference type="InterPro" id="IPR003808">
    <property type="entry name" value="Fe-S_metab-assoc_dom"/>
</dbReference>
<protein>
    <recommendedName>
        <fullName evidence="3">cysteine desulfurase</fullName>
        <ecNumber evidence="3">2.8.1.7</ecNumber>
    </recommendedName>
</protein>
<evidence type="ECO:0000256" key="1">
    <source>
        <dbReference type="ARBA" id="ARBA00001933"/>
    </source>
</evidence>
<comment type="cofactor">
    <cofactor evidence="1">
        <name>pyridoxal 5'-phosphate</name>
        <dbReference type="ChEBI" id="CHEBI:597326"/>
    </cofactor>
</comment>
<dbReference type="PANTHER" id="PTHR43586:SF8">
    <property type="entry name" value="CYSTEINE DESULFURASE 1, CHLOROPLASTIC"/>
    <property type="match status" value="1"/>
</dbReference>
<dbReference type="InterPro" id="IPR020578">
    <property type="entry name" value="Aminotrans_V_PyrdxlP_BS"/>
</dbReference>
<dbReference type="GO" id="GO:0008483">
    <property type="term" value="F:transaminase activity"/>
    <property type="evidence" value="ECO:0007669"/>
    <property type="project" value="UniProtKB-KW"/>
</dbReference>
<proteinExistence type="inferred from homology"/>
<sequence>MSATTFRHLFPILVDRQPEQYIYFDSAATSLKLASVIHTTQDYYQSNTSNVHRSSHKVAQHVTEQFEQARRVVQQFINAKNQREVIWTQGATDSLNLLAQCLGRSSLLDARGTEILIAATEHHSNIVPWQELARQYNLVIKVMPVDANGVLKLHDALQLISKHTAIVAIGHVSNALGNINPVQAIIQRAKAHGAISVIDGTQAVAHMPVDVVALDCDFYVFSGHKIYGPTGIGVLYGKLPLLEALPPYRLGGEMVKTVSFKQAATFQPSPLKFEAGTPNIAGVLGLAEAIKFIESNMHEIMALEQTLYLQLLQLLENIPEVTLWGDKANSISLQSFTVKGVNVYDLALLLDSHNIALRVGHHCAMPLFNELAIDGVLRVSLSCYNNEQELALFDIALRDSIATLSQQVVEPDVRHKPSHLHNVVNEDGPLGAIALSIKSAKGWDNSFRQLMLAGKGLARLTEADKLPSTEVLGCESQVWIKCEWHNQQLNVSGDSPSKIVRGLLAVIFEVLNGQNREFVLAFDISKYLATLGLARHLSESRGNGLTAVVEKIMLFCKERR</sequence>
<dbReference type="InterPro" id="IPR015424">
    <property type="entry name" value="PyrdxlP-dep_Trfase"/>
</dbReference>
<dbReference type="Pfam" id="PF02657">
    <property type="entry name" value="SufE"/>
    <property type="match status" value="1"/>
</dbReference>
<name>A0ABU3SZ53_9ALTE</name>
<comment type="similarity">
    <text evidence="2">Belongs to the class-V pyridoxal-phosphate-dependent aminotransferase family. Csd subfamily.</text>
</comment>
<dbReference type="PROSITE" id="PS00595">
    <property type="entry name" value="AA_TRANSFER_CLASS_5"/>
    <property type="match status" value="1"/>
</dbReference>
<dbReference type="Pfam" id="PF00266">
    <property type="entry name" value="Aminotran_5"/>
    <property type="match status" value="1"/>
</dbReference>
<dbReference type="Gene3D" id="3.40.640.10">
    <property type="entry name" value="Type I PLP-dependent aspartate aminotransferase-like (Major domain)"/>
    <property type="match status" value="1"/>
</dbReference>
<feature type="domain" description="Aminotransferase class V" evidence="7">
    <location>
        <begin position="22"/>
        <end position="391"/>
    </location>
</feature>
<reference evidence="9 10" key="1">
    <citation type="submission" date="2023-10" db="EMBL/GenBank/DDBJ databases">
        <title>Glaciecola aquimarina strain GGW-M5 nov., isolated from a coastal seawater.</title>
        <authorList>
            <person name="Bayburt H."/>
            <person name="Kim J.M."/>
            <person name="Choi B.J."/>
            <person name="Jeon C.O."/>
        </authorList>
    </citation>
    <scope>NUCLEOTIDE SEQUENCE [LARGE SCALE GENOMIC DNA]</scope>
    <source>
        <strain evidence="9 10">KCTC 32108</strain>
    </source>
</reference>
<dbReference type="EMBL" id="JAWDIO010000002">
    <property type="protein sequence ID" value="MDU0355247.1"/>
    <property type="molecule type" value="Genomic_DNA"/>
</dbReference>
<dbReference type="InterPro" id="IPR010970">
    <property type="entry name" value="Cys_dSase_SufS"/>
</dbReference>
<feature type="domain" description="Fe-S metabolism associated" evidence="8">
    <location>
        <begin position="437"/>
        <end position="552"/>
    </location>
</feature>
<dbReference type="Proteomes" id="UP001247805">
    <property type="component" value="Unassembled WGS sequence"/>
</dbReference>
<gene>
    <name evidence="9" type="ORF">RS130_16250</name>
</gene>
<keyword evidence="5" id="KW-0663">Pyridoxal phosphate</keyword>
<dbReference type="InterPro" id="IPR000192">
    <property type="entry name" value="Aminotrans_V_dom"/>
</dbReference>
<dbReference type="InterPro" id="IPR015421">
    <property type="entry name" value="PyrdxlP-dep_Trfase_major"/>
</dbReference>
<dbReference type="InterPro" id="IPR015422">
    <property type="entry name" value="PyrdxlP-dep_Trfase_small"/>
</dbReference>
<keyword evidence="9" id="KW-0032">Aminotransferase</keyword>
<evidence type="ECO:0000256" key="3">
    <source>
        <dbReference type="ARBA" id="ARBA00012239"/>
    </source>
</evidence>
<evidence type="ECO:0000313" key="10">
    <source>
        <dbReference type="Proteomes" id="UP001247805"/>
    </source>
</evidence>
<dbReference type="Gene3D" id="3.90.1150.10">
    <property type="entry name" value="Aspartate Aminotransferase, domain 1"/>
    <property type="match status" value="1"/>
</dbReference>
<evidence type="ECO:0000256" key="2">
    <source>
        <dbReference type="ARBA" id="ARBA00010447"/>
    </source>
</evidence>
<dbReference type="SUPFAM" id="SSF53383">
    <property type="entry name" value="PLP-dependent transferases"/>
    <property type="match status" value="1"/>
</dbReference>
<comment type="caution">
    <text evidence="9">The sequence shown here is derived from an EMBL/GenBank/DDBJ whole genome shotgun (WGS) entry which is preliminary data.</text>
</comment>
<dbReference type="Gene3D" id="3.90.1010.10">
    <property type="match status" value="1"/>
</dbReference>
<dbReference type="PANTHER" id="PTHR43586">
    <property type="entry name" value="CYSTEINE DESULFURASE"/>
    <property type="match status" value="1"/>
</dbReference>
<dbReference type="EC" id="2.8.1.7" evidence="3"/>